<dbReference type="InterPro" id="IPR013785">
    <property type="entry name" value="Aldolase_TIM"/>
</dbReference>
<dbReference type="GO" id="GO:0018580">
    <property type="term" value="F:nitronate monooxygenase activity"/>
    <property type="evidence" value="ECO:0007669"/>
    <property type="project" value="InterPro"/>
</dbReference>
<gene>
    <name evidence="4" type="ORF">METZ01_LOCUS222893</name>
</gene>
<feature type="non-terminal residue" evidence="4">
    <location>
        <position position="269"/>
    </location>
</feature>
<keyword evidence="3" id="KW-0560">Oxidoreductase</keyword>
<name>A0A382G553_9ZZZZ</name>
<dbReference type="PANTHER" id="PTHR32332:SF31">
    <property type="entry name" value="2-NITROPROPANE DIOXYGENASE FAMILY, PUTATIVE (AFU_ORTHOLOGUE AFUA_2G09850)-RELATED"/>
    <property type="match status" value="1"/>
</dbReference>
<evidence type="ECO:0000256" key="3">
    <source>
        <dbReference type="ARBA" id="ARBA00023002"/>
    </source>
</evidence>
<dbReference type="EMBL" id="UINC01053479">
    <property type="protein sequence ID" value="SVB70039.1"/>
    <property type="molecule type" value="Genomic_DNA"/>
</dbReference>
<reference evidence="4" key="1">
    <citation type="submission" date="2018-05" db="EMBL/GenBank/DDBJ databases">
        <authorList>
            <person name="Lanie J.A."/>
            <person name="Ng W.-L."/>
            <person name="Kazmierczak K.M."/>
            <person name="Andrzejewski T.M."/>
            <person name="Davidsen T.M."/>
            <person name="Wayne K.J."/>
            <person name="Tettelin H."/>
            <person name="Glass J.I."/>
            <person name="Rusch D."/>
            <person name="Podicherti R."/>
            <person name="Tsui H.-C.T."/>
            <person name="Winkler M.E."/>
        </authorList>
    </citation>
    <scope>NUCLEOTIDE SEQUENCE</scope>
</reference>
<dbReference type="Gene3D" id="3.20.20.70">
    <property type="entry name" value="Aldolase class I"/>
    <property type="match status" value="1"/>
</dbReference>
<organism evidence="4">
    <name type="scientific">marine metagenome</name>
    <dbReference type="NCBI Taxonomy" id="408172"/>
    <lineage>
        <taxon>unclassified sequences</taxon>
        <taxon>metagenomes</taxon>
        <taxon>ecological metagenomes</taxon>
    </lineage>
</organism>
<dbReference type="PANTHER" id="PTHR32332">
    <property type="entry name" value="2-NITROPROPANE DIOXYGENASE"/>
    <property type="match status" value="1"/>
</dbReference>
<evidence type="ECO:0000313" key="4">
    <source>
        <dbReference type="EMBL" id="SVB70039.1"/>
    </source>
</evidence>
<sequence length="269" mass="28487">MIRTTLTDLLHIKYPVFNAPMAGSATAELAGAVSNSGGFGMLGMGSTVPDPERLEFQIKRMRDITANPFGVGFITSVDGIDSLVKLAIENKVDLIGHSFSDPSPYIPDAKKAGIKVLAQVQTVEQAIHARDSGVDLLVAQGTDGGGHTGYIGTISIVPAVVDACPGIPVIAAGGITDGRGVAAALALGSSGVWIGSRFVASNEWAGPDWAKQALTEVGADDTIITKSYDLATDAPFPFQIGHRVVRNRFTDKWHQNYEELLERKEDLKT</sequence>
<dbReference type="CDD" id="cd04730">
    <property type="entry name" value="NPD_like"/>
    <property type="match status" value="1"/>
</dbReference>
<keyword evidence="2" id="KW-0288">FMN</keyword>
<evidence type="ECO:0008006" key="5">
    <source>
        <dbReference type="Google" id="ProtNLM"/>
    </source>
</evidence>
<keyword evidence="1" id="KW-0285">Flavoprotein</keyword>
<protein>
    <recommendedName>
        <fullName evidence="5">Nitronate monooxygenase domain-containing protein</fullName>
    </recommendedName>
</protein>
<dbReference type="AlphaFoldDB" id="A0A382G553"/>
<evidence type="ECO:0000256" key="2">
    <source>
        <dbReference type="ARBA" id="ARBA00022643"/>
    </source>
</evidence>
<proteinExistence type="predicted"/>
<dbReference type="Pfam" id="PF03060">
    <property type="entry name" value="NMO"/>
    <property type="match status" value="2"/>
</dbReference>
<dbReference type="SUPFAM" id="SSF51412">
    <property type="entry name" value="Inosine monophosphate dehydrogenase (IMPDH)"/>
    <property type="match status" value="1"/>
</dbReference>
<evidence type="ECO:0000256" key="1">
    <source>
        <dbReference type="ARBA" id="ARBA00022630"/>
    </source>
</evidence>
<accession>A0A382G553</accession>
<dbReference type="InterPro" id="IPR004136">
    <property type="entry name" value="NMO"/>
</dbReference>